<sequence length="79" mass="8974">MKRLNKLKFKKIVQKLTVVPVITGEEKLVDDLYIDSLSIISLIVNVEKNYNIYLPDDLLSVNHSVTVNELFELINSKGG</sequence>
<evidence type="ECO:0000313" key="3">
    <source>
        <dbReference type="Proteomes" id="UP001290462"/>
    </source>
</evidence>
<evidence type="ECO:0000259" key="1">
    <source>
        <dbReference type="PROSITE" id="PS50075"/>
    </source>
</evidence>
<dbReference type="SUPFAM" id="SSF47336">
    <property type="entry name" value="ACP-like"/>
    <property type="match status" value="1"/>
</dbReference>
<dbReference type="AlphaFoldDB" id="A0AAW9JXS3"/>
<gene>
    <name evidence="2" type="ORF">RAK27_02290</name>
</gene>
<proteinExistence type="predicted"/>
<dbReference type="EMBL" id="JAVBVO010000001">
    <property type="protein sequence ID" value="MDZ5757486.1"/>
    <property type="molecule type" value="Genomic_DNA"/>
</dbReference>
<dbReference type="Proteomes" id="UP001290462">
    <property type="component" value="Unassembled WGS sequence"/>
</dbReference>
<dbReference type="InterPro" id="IPR036736">
    <property type="entry name" value="ACP-like_sf"/>
</dbReference>
<reference evidence="2" key="1">
    <citation type="submission" date="2023-08" db="EMBL/GenBank/DDBJ databases">
        <title>Genomic characterization of piscicolin 126 produced by Carnobacterium maltaromaticum CM22 strain isolated from salmon (Salmo salar).</title>
        <authorList>
            <person name="Gonzalez-Gragera E."/>
            <person name="Garcia-Lopez J.D."/>
            <person name="Teso-Perez C."/>
            <person name="Gimenez-Hernandez I."/>
            <person name="Peralta-Sanchez J.M."/>
            <person name="Valdivia E."/>
            <person name="Montalban-Lopez M."/>
            <person name="Martin-Platero A.M."/>
            <person name="Banos A."/>
            <person name="Martinez-Bueno M."/>
        </authorList>
    </citation>
    <scope>NUCLEOTIDE SEQUENCE</scope>
    <source>
        <strain evidence="2">CM22</strain>
    </source>
</reference>
<feature type="domain" description="Carrier" evidence="1">
    <location>
        <begin position="1"/>
        <end position="78"/>
    </location>
</feature>
<organism evidence="2 3">
    <name type="scientific">Carnobacterium maltaromaticum</name>
    <name type="common">Carnobacterium piscicola</name>
    <dbReference type="NCBI Taxonomy" id="2751"/>
    <lineage>
        <taxon>Bacteria</taxon>
        <taxon>Bacillati</taxon>
        <taxon>Bacillota</taxon>
        <taxon>Bacilli</taxon>
        <taxon>Lactobacillales</taxon>
        <taxon>Carnobacteriaceae</taxon>
        <taxon>Carnobacterium</taxon>
    </lineage>
</organism>
<dbReference type="RefSeq" id="WP_322808398.1">
    <property type="nucleotide sequence ID" value="NZ_JAVBVO010000001.1"/>
</dbReference>
<accession>A0AAW9JXS3</accession>
<dbReference type="Gene3D" id="1.10.1200.10">
    <property type="entry name" value="ACP-like"/>
    <property type="match status" value="1"/>
</dbReference>
<name>A0AAW9JXS3_CARML</name>
<dbReference type="PROSITE" id="PS50075">
    <property type="entry name" value="CARRIER"/>
    <property type="match status" value="1"/>
</dbReference>
<dbReference type="InterPro" id="IPR009081">
    <property type="entry name" value="PP-bd_ACP"/>
</dbReference>
<protein>
    <submittedName>
        <fullName evidence="2">Acyl carrier protein</fullName>
    </submittedName>
</protein>
<evidence type="ECO:0000313" key="2">
    <source>
        <dbReference type="EMBL" id="MDZ5757486.1"/>
    </source>
</evidence>
<comment type="caution">
    <text evidence="2">The sequence shown here is derived from an EMBL/GenBank/DDBJ whole genome shotgun (WGS) entry which is preliminary data.</text>
</comment>